<dbReference type="Gene3D" id="1.25.40.10">
    <property type="entry name" value="Tetratricopeptide repeat domain"/>
    <property type="match status" value="1"/>
</dbReference>
<dbReference type="InterPro" id="IPR001387">
    <property type="entry name" value="Cro/C1-type_HTH"/>
</dbReference>
<dbReference type="EMBL" id="JAOUSF010000005">
    <property type="protein sequence ID" value="MCU9614813.1"/>
    <property type="molecule type" value="Genomic_DNA"/>
</dbReference>
<accession>A0AAE3IUG4</accession>
<dbReference type="Gene3D" id="1.10.260.40">
    <property type="entry name" value="lambda repressor-like DNA-binding domains"/>
    <property type="match status" value="1"/>
</dbReference>
<dbReference type="InterPro" id="IPR019734">
    <property type="entry name" value="TPR_rpt"/>
</dbReference>
<evidence type="ECO:0000313" key="2">
    <source>
        <dbReference type="EMBL" id="MCU9614813.1"/>
    </source>
</evidence>
<keyword evidence="3" id="KW-1185">Reference proteome</keyword>
<dbReference type="SUPFAM" id="SSF47413">
    <property type="entry name" value="lambda repressor-like DNA-binding domains"/>
    <property type="match status" value="1"/>
</dbReference>
<evidence type="ECO:0000259" key="1">
    <source>
        <dbReference type="PROSITE" id="PS50943"/>
    </source>
</evidence>
<evidence type="ECO:0000313" key="3">
    <source>
        <dbReference type="Proteomes" id="UP001209318"/>
    </source>
</evidence>
<dbReference type="SMART" id="SM00028">
    <property type="entry name" value="TPR"/>
    <property type="match status" value="4"/>
</dbReference>
<dbReference type="InterPro" id="IPR010982">
    <property type="entry name" value="Lambda_DNA-bd_dom_sf"/>
</dbReference>
<sequence>MSTIDNQIGKRIKYHRLKLNMTQSELSDGIISVSYLSKIENGTAEPDMDVIGLLCKRLKIDPHARGNDKDFELYKMWFNHLLVGGREESSKLYSEISKINAIGNTSLMKLVELHKLRYFLLVNNKNEADKQYAYLKKISKNFTEIENYYWLKFSANYHYSLLSYSKALYLYQQAEKHLSKDLIFYSEEESDLYYRISVTASKMRQTHVSLFYVNKALKFYKDIYNLRKCAECHILLGISYLQINELINSMENYRLAATIAESIKDDGILSVCNQNIGNLFSKMHNPKQAIEHYLKSYELRESFSPTQKIIPISSIMKEYYEIGDLKNAEFWLEKGIELSKQLNPVDSIYIYEFEVYTHLIKGFDHTFEELMTKRVLPFLDDKKLHHEKFQYSQILADYYFNERKYKLAATYYKSAVNAINISKE</sequence>
<gene>
    <name evidence="2" type="ORF">OEV98_14815</name>
</gene>
<feature type="domain" description="HTH cro/C1-type" evidence="1">
    <location>
        <begin position="12"/>
        <end position="65"/>
    </location>
</feature>
<dbReference type="SMART" id="SM00530">
    <property type="entry name" value="HTH_XRE"/>
    <property type="match status" value="1"/>
</dbReference>
<comment type="caution">
    <text evidence="2">The sequence shown here is derived from an EMBL/GenBank/DDBJ whole genome shotgun (WGS) entry which is preliminary data.</text>
</comment>
<name>A0AAE3IUG4_9BACI</name>
<dbReference type="GO" id="GO:0003677">
    <property type="term" value="F:DNA binding"/>
    <property type="evidence" value="ECO:0007669"/>
    <property type="project" value="InterPro"/>
</dbReference>
<dbReference type="SUPFAM" id="SSF48452">
    <property type="entry name" value="TPR-like"/>
    <property type="match status" value="1"/>
</dbReference>
<dbReference type="InterPro" id="IPR011990">
    <property type="entry name" value="TPR-like_helical_dom_sf"/>
</dbReference>
<reference evidence="2" key="1">
    <citation type="submission" date="2022-10" db="EMBL/GenBank/DDBJ databases">
        <title>Description of Fervidibacillus gen. nov. in the family Fervidibacillaceae fam. nov. with two species, Fervidibacillus albus sp. nov., and Fervidibacillus halotolerans sp. nov., isolated from tidal flat sediments.</title>
        <authorList>
            <person name="Kwon K.K."/>
            <person name="Yang S.-H."/>
        </authorList>
    </citation>
    <scope>NUCLEOTIDE SEQUENCE</scope>
    <source>
        <strain evidence="2">JCM 19140</strain>
    </source>
</reference>
<dbReference type="Pfam" id="PF01381">
    <property type="entry name" value="HTH_3"/>
    <property type="match status" value="1"/>
</dbReference>
<dbReference type="Proteomes" id="UP001209318">
    <property type="component" value="Unassembled WGS sequence"/>
</dbReference>
<dbReference type="RefSeq" id="WP_263074134.1">
    <property type="nucleotide sequence ID" value="NZ_JAOUSF010000005.1"/>
</dbReference>
<protein>
    <submittedName>
        <fullName evidence="2">Helix-turn-helix transcriptional regulator</fullName>
    </submittedName>
</protein>
<dbReference type="PROSITE" id="PS50943">
    <property type="entry name" value="HTH_CROC1"/>
    <property type="match status" value="1"/>
</dbReference>
<dbReference type="CDD" id="cd00093">
    <property type="entry name" value="HTH_XRE"/>
    <property type="match status" value="1"/>
</dbReference>
<dbReference type="AlphaFoldDB" id="A0AAE3IUG4"/>
<proteinExistence type="predicted"/>
<organism evidence="2 3">
    <name type="scientific">Perspicuibacillus lycopersici</name>
    <dbReference type="NCBI Taxonomy" id="1325689"/>
    <lineage>
        <taxon>Bacteria</taxon>
        <taxon>Bacillati</taxon>
        <taxon>Bacillota</taxon>
        <taxon>Bacilli</taxon>
        <taxon>Bacillales</taxon>
        <taxon>Bacillaceae</taxon>
        <taxon>Perspicuibacillus</taxon>
    </lineage>
</organism>